<evidence type="ECO:0000313" key="3">
    <source>
        <dbReference type="Proteomes" id="UP000677436"/>
    </source>
</evidence>
<organism evidence="2 3">
    <name type="scientific">Polycladomyces abyssicola</name>
    <dbReference type="NCBI Taxonomy" id="1125966"/>
    <lineage>
        <taxon>Bacteria</taxon>
        <taxon>Bacillati</taxon>
        <taxon>Bacillota</taxon>
        <taxon>Bacilli</taxon>
        <taxon>Bacillales</taxon>
        <taxon>Thermoactinomycetaceae</taxon>
        <taxon>Polycladomyces</taxon>
    </lineage>
</organism>
<dbReference type="RefSeq" id="WP_246512219.1">
    <property type="nucleotide sequence ID" value="NZ_AP024601.1"/>
</dbReference>
<keyword evidence="3" id="KW-1185">Reference proteome</keyword>
<feature type="transmembrane region" description="Helical" evidence="1">
    <location>
        <begin position="24"/>
        <end position="43"/>
    </location>
</feature>
<evidence type="ECO:0000313" key="2">
    <source>
        <dbReference type="EMBL" id="BCU81494.1"/>
    </source>
</evidence>
<keyword evidence="1" id="KW-0812">Transmembrane</keyword>
<keyword evidence="1" id="KW-0472">Membrane</keyword>
<reference evidence="2" key="1">
    <citation type="journal article" date="2013" name="Int. J. Syst. Evol. Microbiol.">
        <title>Polycladomyces abyssicola gen. nov., sp. nov., a thermophilic filamentous bacterium isolated from hemipelagic sediment.</title>
        <authorList>
            <person name="Tsubouchi T."/>
            <person name="Shimane Y."/>
            <person name="Mori K."/>
            <person name="Usui K."/>
            <person name="Hiraki T."/>
            <person name="Tame A."/>
            <person name="Uematsu K."/>
            <person name="Maruyama T."/>
            <person name="Hatada Y."/>
        </authorList>
    </citation>
    <scope>NUCLEOTIDE SEQUENCE</scope>
    <source>
        <strain evidence="2">JIR-001</strain>
    </source>
</reference>
<evidence type="ECO:0000256" key="1">
    <source>
        <dbReference type="SAM" id="Phobius"/>
    </source>
</evidence>
<reference evidence="2" key="2">
    <citation type="journal article" date="2021" name="Microbiol. Resour. Announc.">
        <title>Complete Genome Sequence of Polycladomyces abyssicola JIR-001T, Isolated from Hemipelagic Sediment in Deep Seawater.</title>
        <authorList>
            <person name="Tsubouchi T."/>
            <person name="Kaneko Y."/>
        </authorList>
    </citation>
    <scope>NUCLEOTIDE SEQUENCE</scope>
    <source>
        <strain evidence="2">JIR-001</strain>
    </source>
</reference>
<dbReference type="EMBL" id="AP024601">
    <property type="protein sequence ID" value="BCU81494.1"/>
    <property type="molecule type" value="Genomic_DNA"/>
</dbReference>
<dbReference type="AlphaFoldDB" id="A0A8D5ZKH3"/>
<name>A0A8D5ZKH3_9BACL</name>
<proteinExistence type="predicted"/>
<dbReference type="KEGG" id="pabs:JIR001_12770"/>
<gene>
    <name evidence="2" type="ORF">JIR001_12770</name>
</gene>
<keyword evidence="1" id="KW-1133">Transmembrane helix</keyword>
<accession>A0A8D5ZKH3</accession>
<dbReference type="Proteomes" id="UP000677436">
    <property type="component" value="Chromosome"/>
</dbReference>
<sequence>MQKRNRSFHDYEREPVPIAERKRWLTLAFVWIAIGIDLSAVLLGTQLGAGMTL</sequence>
<protein>
    <submittedName>
        <fullName evidence="2">Uncharacterized protein</fullName>
    </submittedName>
</protein>